<keyword evidence="3" id="KW-1185">Reference proteome</keyword>
<dbReference type="Proteomes" id="UP000466442">
    <property type="component" value="Unassembled WGS sequence"/>
</dbReference>
<evidence type="ECO:0000256" key="1">
    <source>
        <dbReference type="SAM" id="MobiDB-lite"/>
    </source>
</evidence>
<feature type="region of interest" description="Disordered" evidence="1">
    <location>
        <begin position="17"/>
        <end position="53"/>
    </location>
</feature>
<dbReference type="EMBL" id="WIXP02000006">
    <property type="protein sequence ID" value="KAF6208911.1"/>
    <property type="molecule type" value="Genomic_DNA"/>
</dbReference>
<protein>
    <submittedName>
        <fullName evidence="2">Uncharacterized protein</fullName>
    </submittedName>
</protein>
<dbReference type="AlphaFoldDB" id="A0A8S9XKV6"/>
<organism evidence="2 3">
    <name type="scientific">Apolygus lucorum</name>
    <name type="common">Small green plant bug</name>
    <name type="synonym">Lygocoris lucorum</name>
    <dbReference type="NCBI Taxonomy" id="248454"/>
    <lineage>
        <taxon>Eukaryota</taxon>
        <taxon>Metazoa</taxon>
        <taxon>Ecdysozoa</taxon>
        <taxon>Arthropoda</taxon>
        <taxon>Hexapoda</taxon>
        <taxon>Insecta</taxon>
        <taxon>Pterygota</taxon>
        <taxon>Neoptera</taxon>
        <taxon>Paraneoptera</taxon>
        <taxon>Hemiptera</taxon>
        <taxon>Heteroptera</taxon>
        <taxon>Panheteroptera</taxon>
        <taxon>Cimicomorpha</taxon>
        <taxon>Miridae</taxon>
        <taxon>Mirini</taxon>
        <taxon>Apolygus</taxon>
    </lineage>
</organism>
<sequence>MNTEVALVQHLVLRQRIPSRAERKRSGWKRSTPDDTRKAGKTPDESTRGGAFIRKFALTTTMRGDSA</sequence>
<evidence type="ECO:0000313" key="3">
    <source>
        <dbReference type="Proteomes" id="UP000466442"/>
    </source>
</evidence>
<evidence type="ECO:0000313" key="2">
    <source>
        <dbReference type="EMBL" id="KAF6208911.1"/>
    </source>
</evidence>
<reference evidence="2" key="1">
    <citation type="journal article" date="2021" name="Mol. Ecol. Resour.">
        <title>Apolygus lucorum genome provides insights into omnivorousness and mesophyll feeding.</title>
        <authorList>
            <person name="Liu Y."/>
            <person name="Liu H."/>
            <person name="Wang H."/>
            <person name="Huang T."/>
            <person name="Liu B."/>
            <person name="Yang B."/>
            <person name="Yin L."/>
            <person name="Li B."/>
            <person name="Zhang Y."/>
            <person name="Zhang S."/>
            <person name="Jiang F."/>
            <person name="Zhang X."/>
            <person name="Ren Y."/>
            <person name="Wang B."/>
            <person name="Wang S."/>
            <person name="Lu Y."/>
            <person name="Wu K."/>
            <person name="Fan W."/>
            <person name="Wang G."/>
        </authorList>
    </citation>
    <scope>NUCLEOTIDE SEQUENCE</scope>
    <source>
        <strain evidence="2">12Hb</strain>
    </source>
</reference>
<gene>
    <name evidence="2" type="ORF">GE061_014653</name>
</gene>
<feature type="compositionally biased region" description="Basic and acidic residues" evidence="1">
    <location>
        <begin position="19"/>
        <end position="47"/>
    </location>
</feature>
<proteinExistence type="predicted"/>
<accession>A0A8S9XKV6</accession>
<comment type="caution">
    <text evidence="2">The sequence shown here is derived from an EMBL/GenBank/DDBJ whole genome shotgun (WGS) entry which is preliminary data.</text>
</comment>
<name>A0A8S9XKV6_APOLU</name>